<reference evidence="3 4" key="1">
    <citation type="submission" date="2016-09" db="EMBL/GenBank/DDBJ databases">
        <title>Extensive genetic diversity and differential bi-allelic expression allows diatom success in the polar Southern Ocean.</title>
        <authorList>
            <consortium name="DOE Joint Genome Institute"/>
            <person name="Mock T."/>
            <person name="Otillar R.P."/>
            <person name="Strauss J."/>
            <person name="Dupont C."/>
            <person name="Frickenhaus S."/>
            <person name="Maumus F."/>
            <person name="Mcmullan M."/>
            <person name="Sanges R."/>
            <person name="Schmutz J."/>
            <person name="Toseland A."/>
            <person name="Valas R."/>
            <person name="Veluchamy A."/>
            <person name="Ward B.J."/>
            <person name="Allen A."/>
            <person name="Barry K."/>
            <person name="Falciatore A."/>
            <person name="Ferrante M."/>
            <person name="Fortunato A.E."/>
            <person name="Gloeckner G."/>
            <person name="Gruber A."/>
            <person name="Hipkin R."/>
            <person name="Janech M."/>
            <person name="Kroth P."/>
            <person name="Leese F."/>
            <person name="Lindquist E."/>
            <person name="Lyon B.R."/>
            <person name="Martin J."/>
            <person name="Mayer C."/>
            <person name="Parker M."/>
            <person name="Quesneville H."/>
            <person name="Raymond J."/>
            <person name="Uhlig C."/>
            <person name="Valentin K.U."/>
            <person name="Worden A.Z."/>
            <person name="Armbrust E.V."/>
            <person name="Bowler C."/>
            <person name="Green B."/>
            <person name="Moulton V."/>
            <person name="Van Oosterhout C."/>
            <person name="Grigoriev I."/>
        </authorList>
    </citation>
    <scope>NUCLEOTIDE SEQUENCE [LARGE SCALE GENOMIC DNA]</scope>
    <source>
        <strain evidence="3 4">CCMP1102</strain>
    </source>
</reference>
<dbReference type="FunFam" id="2.30.180.10:FF:000032">
    <property type="entry name" value="Fasciclin domain-containing protein, putative"/>
    <property type="match status" value="1"/>
</dbReference>
<dbReference type="Pfam" id="PF02469">
    <property type="entry name" value="Fasciclin"/>
    <property type="match status" value="1"/>
</dbReference>
<feature type="non-terminal residue" evidence="3">
    <location>
        <position position="138"/>
    </location>
</feature>
<dbReference type="KEGG" id="fcy:FRACYDRAFT_163076"/>
<feature type="signal peptide" evidence="1">
    <location>
        <begin position="1"/>
        <end position="30"/>
    </location>
</feature>
<dbReference type="OrthoDB" id="286301at2759"/>
<dbReference type="Proteomes" id="UP000095751">
    <property type="component" value="Unassembled WGS sequence"/>
</dbReference>
<dbReference type="InterPro" id="IPR050904">
    <property type="entry name" value="Adhesion/Biosynth-related"/>
</dbReference>
<organism evidence="3 4">
    <name type="scientific">Fragilariopsis cylindrus CCMP1102</name>
    <dbReference type="NCBI Taxonomy" id="635003"/>
    <lineage>
        <taxon>Eukaryota</taxon>
        <taxon>Sar</taxon>
        <taxon>Stramenopiles</taxon>
        <taxon>Ochrophyta</taxon>
        <taxon>Bacillariophyta</taxon>
        <taxon>Bacillariophyceae</taxon>
        <taxon>Bacillariophycidae</taxon>
        <taxon>Bacillariales</taxon>
        <taxon>Bacillariaceae</taxon>
        <taxon>Fragilariopsis</taxon>
    </lineage>
</organism>
<dbReference type="AlphaFoldDB" id="A0A1E7ET77"/>
<keyword evidence="1" id="KW-0732">Signal</keyword>
<dbReference type="PROSITE" id="PS50213">
    <property type="entry name" value="FAS1"/>
    <property type="match status" value="1"/>
</dbReference>
<protein>
    <submittedName>
        <fullName evidence="3">Beta-Ig-H3/fasciclin</fullName>
    </submittedName>
</protein>
<feature type="domain" description="FAS1" evidence="2">
    <location>
        <begin position="2"/>
        <end position="135"/>
    </location>
</feature>
<dbReference type="PANTHER" id="PTHR10900">
    <property type="entry name" value="PERIOSTIN-RELATED"/>
    <property type="match status" value="1"/>
</dbReference>
<accession>A0A1E7ET77</accession>
<feature type="chain" id="PRO_5009192221" evidence="1">
    <location>
        <begin position="31"/>
        <end position="138"/>
    </location>
</feature>
<proteinExistence type="predicted"/>
<dbReference type="InParanoid" id="A0A1E7ET77"/>
<name>A0A1E7ET77_9STRA</name>
<dbReference type="InterPro" id="IPR036378">
    <property type="entry name" value="FAS1_dom_sf"/>
</dbReference>
<gene>
    <name evidence="3" type="ORF">FRACYDRAFT_163076</name>
</gene>
<dbReference type="GO" id="GO:0005615">
    <property type="term" value="C:extracellular space"/>
    <property type="evidence" value="ECO:0007669"/>
    <property type="project" value="TreeGrafter"/>
</dbReference>
<sequence>SPVDIPSTAIAAGSFTTLVAALTAADLVSAIAEPNGPFTVFAPTDDAFAALPAGLVECLLEPDNKGALSAILTYHVVDGQVLSTDLTDGMMAPTLQGEDVTINTTDGVVINDSATVTYADITTSNGVIHVINAVLVPP</sequence>
<dbReference type="PANTHER" id="PTHR10900:SF77">
    <property type="entry name" value="FI19380P1"/>
    <property type="match status" value="1"/>
</dbReference>
<keyword evidence="4" id="KW-1185">Reference proteome</keyword>
<evidence type="ECO:0000313" key="4">
    <source>
        <dbReference type="Proteomes" id="UP000095751"/>
    </source>
</evidence>
<feature type="non-terminal residue" evidence="3">
    <location>
        <position position="1"/>
    </location>
</feature>
<dbReference type="SUPFAM" id="SSF82153">
    <property type="entry name" value="FAS1 domain"/>
    <property type="match status" value="1"/>
</dbReference>
<dbReference type="Gene3D" id="2.30.180.10">
    <property type="entry name" value="FAS1 domain"/>
    <property type="match status" value="1"/>
</dbReference>
<evidence type="ECO:0000256" key="1">
    <source>
        <dbReference type="SAM" id="SignalP"/>
    </source>
</evidence>
<evidence type="ECO:0000313" key="3">
    <source>
        <dbReference type="EMBL" id="OEU09004.1"/>
    </source>
</evidence>
<dbReference type="EMBL" id="KV784378">
    <property type="protein sequence ID" value="OEU09004.1"/>
    <property type="molecule type" value="Genomic_DNA"/>
</dbReference>
<dbReference type="SMART" id="SM00554">
    <property type="entry name" value="FAS1"/>
    <property type="match status" value="1"/>
</dbReference>
<dbReference type="InterPro" id="IPR000782">
    <property type="entry name" value="FAS1_domain"/>
</dbReference>
<evidence type="ECO:0000259" key="2">
    <source>
        <dbReference type="PROSITE" id="PS50213"/>
    </source>
</evidence>